<dbReference type="Proteomes" id="UP000239899">
    <property type="component" value="Unassembled WGS sequence"/>
</dbReference>
<dbReference type="PANTHER" id="PTHR12753:SF0">
    <property type="entry name" value="ALPHA N-TERMINAL PROTEIN METHYLTRANSFERASE 1"/>
    <property type="match status" value="1"/>
</dbReference>
<proteinExistence type="inferred from homology"/>
<evidence type="ECO:0000256" key="5">
    <source>
        <dbReference type="ARBA" id="ARBA00022691"/>
    </source>
</evidence>
<feature type="transmembrane region" description="Helical" evidence="15">
    <location>
        <begin position="98"/>
        <end position="123"/>
    </location>
</feature>
<dbReference type="OrthoDB" id="1298661at2759"/>
<feature type="transmembrane region" description="Helical" evidence="15">
    <location>
        <begin position="37"/>
        <end position="55"/>
    </location>
</feature>
<dbReference type="EMBL" id="LHPG02000022">
    <property type="protein sequence ID" value="PRW20674.1"/>
    <property type="molecule type" value="Genomic_DNA"/>
</dbReference>
<keyword evidence="4" id="KW-0808">Transferase</keyword>
<dbReference type="GO" id="GO:0019432">
    <property type="term" value="P:triglyceride biosynthetic process"/>
    <property type="evidence" value="ECO:0007669"/>
    <property type="project" value="UniProtKB-ARBA"/>
</dbReference>
<comment type="catalytic activity">
    <reaction evidence="12">
        <text>N-terminal L-seryl-L-prolyl-L-lysyl-[protein] + 3 S-adenosyl-L-methionine = N-terminal N,N,N-trimethyl-L-seryl-L-prolyl-L-lysyl-[protein] + 3 S-adenosyl-L-homocysteine + 3 H(+)</text>
        <dbReference type="Rhea" id="RHEA:54724"/>
        <dbReference type="Rhea" id="RHEA-COMP:13789"/>
        <dbReference type="Rhea" id="RHEA-COMP:13973"/>
        <dbReference type="ChEBI" id="CHEBI:15378"/>
        <dbReference type="ChEBI" id="CHEBI:57856"/>
        <dbReference type="ChEBI" id="CHEBI:59789"/>
        <dbReference type="ChEBI" id="CHEBI:138061"/>
        <dbReference type="ChEBI" id="CHEBI:138317"/>
        <dbReference type="EC" id="2.1.1.244"/>
    </reaction>
</comment>
<protein>
    <recommendedName>
        <fullName evidence="10">Alpha N-terminal protein methyltransferase 1</fullName>
        <ecNumber evidence="9">2.1.1.244</ecNumber>
    </recommendedName>
    <alternativeName>
        <fullName evidence="11">X-Pro-Lys N-terminal protein methyltransferase 1</fullName>
    </alternativeName>
</protein>
<dbReference type="InterPro" id="IPR004299">
    <property type="entry name" value="MBOAT_fam"/>
</dbReference>
<accession>A0A2P6TDF1</accession>
<evidence type="ECO:0000256" key="14">
    <source>
        <dbReference type="ARBA" id="ARBA00048167"/>
    </source>
</evidence>
<dbReference type="Gene3D" id="3.40.50.150">
    <property type="entry name" value="Vaccinia Virus protein VP39"/>
    <property type="match status" value="1"/>
</dbReference>
<keyword evidence="6 15" id="KW-0812">Transmembrane</keyword>
<dbReference type="InterPro" id="IPR008576">
    <property type="entry name" value="MeTrfase_NTM1"/>
</dbReference>
<feature type="transmembrane region" description="Helical" evidence="15">
    <location>
        <begin position="61"/>
        <end position="78"/>
    </location>
</feature>
<comment type="similarity">
    <text evidence="2">Belongs to the methyltransferase superfamily. NTM1 family.</text>
</comment>
<evidence type="ECO:0000256" key="7">
    <source>
        <dbReference type="ARBA" id="ARBA00022989"/>
    </source>
</evidence>
<dbReference type="InterPro" id="IPR029063">
    <property type="entry name" value="SAM-dependent_MTases_sf"/>
</dbReference>
<dbReference type="GO" id="GO:0005737">
    <property type="term" value="C:cytoplasm"/>
    <property type="evidence" value="ECO:0007669"/>
    <property type="project" value="TreeGrafter"/>
</dbReference>
<dbReference type="GO" id="GO:0032259">
    <property type="term" value="P:methylation"/>
    <property type="evidence" value="ECO:0007669"/>
    <property type="project" value="UniProtKB-KW"/>
</dbReference>
<comment type="subcellular location">
    <subcellularLocation>
        <location evidence="1">Membrane</location>
        <topology evidence="1">Multi-pass membrane protein</topology>
    </subcellularLocation>
</comment>
<evidence type="ECO:0000256" key="6">
    <source>
        <dbReference type="ARBA" id="ARBA00022692"/>
    </source>
</evidence>
<evidence type="ECO:0000313" key="17">
    <source>
        <dbReference type="Proteomes" id="UP000239899"/>
    </source>
</evidence>
<evidence type="ECO:0000256" key="8">
    <source>
        <dbReference type="ARBA" id="ARBA00023136"/>
    </source>
</evidence>
<dbReference type="PANTHER" id="PTHR12753">
    <property type="entry name" value="AD-003 - RELATED"/>
    <property type="match status" value="1"/>
</dbReference>
<sequence>MKRCFANNYDIEGFWRGWHASYNRWLVRYLYVPLGGARRRALVIWPIFFFVALWHDLEWRLMSWAWLICLAFVPEMAIKQFARSKRFDSWRGTLSYRYVCATAATLNIAALMAANLAGFVVGLDGVAGLLQEMLRRPGQHKYEHFEKTDQPNGNGVAGVPAIMEAAGVDDNGRVFDSPAELWQTQEAGEVPKFGAPAVAYWDSQEASDNGVLGGYGHLSGPDVRDSRAFLKKAYGAALAEAEAGQRQLVALDCGAGVGRVTEQLLLQHFAEVDLVEPSAHLLEAAKQRLGGQAVKGVPRGHKAVNFYQAGIEAHHPQPGRYDVIWLQWAALYLTDDNLIAFLCRSAASLKPGGMLFVKENVCERGFILDSSDASLFEKAGLRLTHTALQKDFPKGLFKVRMYALLPKP</sequence>
<organism evidence="16 17">
    <name type="scientific">Chlorella sorokiniana</name>
    <name type="common">Freshwater green alga</name>
    <dbReference type="NCBI Taxonomy" id="3076"/>
    <lineage>
        <taxon>Eukaryota</taxon>
        <taxon>Viridiplantae</taxon>
        <taxon>Chlorophyta</taxon>
        <taxon>core chlorophytes</taxon>
        <taxon>Trebouxiophyceae</taxon>
        <taxon>Chlorellales</taxon>
        <taxon>Chlorellaceae</taxon>
        <taxon>Chlorella clade</taxon>
        <taxon>Chlorella</taxon>
    </lineage>
</organism>
<dbReference type="Pfam" id="PF03062">
    <property type="entry name" value="MBOAT"/>
    <property type="match status" value="1"/>
</dbReference>
<keyword evidence="17" id="KW-1185">Reference proteome</keyword>
<dbReference type="CDD" id="cd02440">
    <property type="entry name" value="AdoMet_MTases"/>
    <property type="match status" value="1"/>
</dbReference>
<reference evidence="16 17" key="1">
    <citation type="journal article" date="2018" name="Plant J.">
        <title>Genome sequences of Chlorella sorokiniana UTEX 1602 and Micractinium conductrix SAG 241.80: implications to maltose excretion by a green alga.</title>
        <authorList>
            <person name="Arriola M.B."/>
            <person name="Velmurugan N."/>
            <person name="Zhang Y."/>
            <person name="Plunkett M.H."/>
            <person name="Hondzo H."/>
            <person name="Barney B.M."/>
        </authorList>
    </citation>
    <scope>NUCLEOTIDE SEQUENCE [LARGE SCALE GENOMIC DNA]</scope>
    <source>
        <strain evidence="17">UTEX 1602</strain>
    </source>
</reference>
<evidence type="ECO:0000313" key="16">
    <source>
        <dbReference type="EMBL" id="PRW20674.1"/>
    </source>
</evidence>
<keyword evidence="7 15" id="KW-1133">Transmembrane helix</keyword>
<dbReference type="Pfam" id="PF05891">
    <property type="entry name" value="Methyltransf_PK"/>
    <property type="match status" value="1"/>
</dbReference>
<keyword evidence="5" id="KW-0949">S-adenosyl-L-methionine</keyword>
<evidence type="ECO:0000256" key="13">
    <source>
        <dbReference type="ARBA" id="ARBA00047885"/>
    </source>
</evidence>
<dbReference type="GO" id="GO:0071885">
    <property type="term" value="F:N-terminal protein N-methyltransferase activity"/>
    <property type="evidence" value="ECO:0007669"/>
    <property type="project" value="UniProtKB-EC"/>
</dbReference>
<evidence type="ECO:0000256" key="3">
    <source>
        <dbReference type="ARBA" id="ARBA00022603"/>
    </source>
</evidence>
<keyword evidence="8 15" id="KW-0472">Membrane</keyword>
<evidence type="ECO:0000256" key="12">
    <source>
        <dbReference type="ARBA" id="ARBA00047306"/>
    </source>
</evidence>
<comment type="caution">
    <text evidence="16">The sequence shown here is derived from an EMBL/GenBank/DDBJ whole genome shotgun (WGS) entry which is preliminary data.</text>
</comment>
<gene>
    <name evidence="16" type="ORF">C2E21_8833</name>
</gene>
<name>A0A2P6TDF1_CHLSO</name>
<dbReference type="AlphaFoldDB" id="A0A2P6TDF1"/>
<evidence type="ECO:0000256" key="2">
    <source>
        <dbReference type="ARBA" id="ARBA00009059"/>
    </source>
</evidence>
<comment type="catalytic activity">
    <reaction evidence="14">
        <text>N-terminal L-alanyl-L-prolyl-L-lysyl-[protein] + 3 S-adenosyl-L-methionine = N-terminal N,N,N-trimethyl-L-alanyl-L-prolyl-L-lysyl-[protein] + 3 S-adenosyl-L-homocysteine + 3 H(+)</text>
        <dbReference type="Rhea" id="RHEA:54712"/>
        <dbReference type="Rhea" id="RHEA-COMP:13785"/>
        <dbReference type="Rhea" id="RHEA-COMP:13971"/>
        <dbReference type="ChEBI" id="CHEBI:15378"/>
        <dbReference type="ChEBI" id="CHEBI:57856"/>
        <dbReference type="ChEBI" id="CHEBI:59789"/>
        <dbReference type="ChEBI" id="CHEBI:138057"/>
        <dbReference type="ChEBI" id="CHEBI:138315"/>
        <dbReference type="EC" id="2.1.1.244"/>
    </reaction>
</comment>
<dbReference type="EC" id="2.1.1.244" evidence="9"/>
<evidence type="ECO:0000256" key="9">
    <source>
        <dbReference type="ARBA" id="ARBA00039112"/>
    </source>
</evidence>
<comment type="catalytic activity">
    <reaction evidence="13">
        <text>N-terminal L-prolyl-L-prolyl-L-lysyl-[protein] + 2 S-adenosyl-L-methionine = N-terminal N,N-dimethyl-L-prolyl-L-prolyl-L-lysyl-[protein] + 2 S-adenosyl-L-homocysteine + 2 H(+)</text>
        <dbReference type="Rhea" id="RHEA:54736"/>
        <dbReference type="Rhea" id="RHEA-COMP:13787"/>
        <dbReference type="Rhea" id="RHEA-COMP:13974"/>
        <dbReference type="ChEBI" id="CHEBI:15378"/>
        <dbReference type="ChEBI" id="CHEBI:57856"/>
        <dbReference type="ChEBI" id="CHEBI:59789"/>
        <dbReference type="ChEBI" id="CHEBI:138059"/>
        <dbReference type="ChEBI" id="CHEBI:138318"/>
        <dbReference type="EC" id="2.1.1.244"/>
    </reaction>
</comment>
<evidence type="ECO:0000256" key="1">
    <source>
        <dbReference type="ARBA" id="ARBA00004141"/>
    </source>
</evidence>
<evidence type="ECO:0000256" key="11">
    <source>
        <dbReference type="ARBA" id="ARBA00043129"/>
    </source>
</evidence>
<evidence type="ECO:0000256" key="10">
    <source>
        <dbReference type="ARBA" id="ARBA00039449"/>
    </source>
</evidence>
<keyword evidence="3 16" id="KW-0489">Methyltransferase</keyword>
<evidence type="ECO:0000256" key="4">
    <source>
        <dbReference type="ARBA" id="ARBA00022679"/>
    </source>
</evidence>
<dbReference type="GO" id="GO:0016020">
    <property type="term" value="C:membrane"/>
    <property type="evidence" value="ECO:0007669"/>
    <property type="project" value="UniProtKB-SubCell"/>
</dbReference>
<evidence type="ECO:0000256" key="15">
    <source>
        <dbReference type="SAM" id="Phobius"/>
    </source>
</evidence>
<dbReference type="SUPFAM" id="SSF53335">
    <property type="entry name" value="S-adenosyl-L-methionine-dependent methyltransferases"/>
    <property type="match status" value="1"/>
</dbReference>